<sequence length="36" mass="4211">MKFLFHLPCCSCFCFVKSKKNKDKEKKEVHDSSKGC</sequence>
<evidence type="ECO:0000313" key="3">
    <source>
        <dbReference type="Proteomes" id="UP000006729"/>
    </source>
</evidence>
<proteinExistence type="evidence at transcript level"/>
<dbReference type="EMBL" id="EF145728">
    <property type="protein sequence ID" value="ABK93862.1"/>
    <property type="molecule type" value="mRNA"/>
</dbReference>
<gene>
    <name evidence="2" type="ORF">POPTR_004G045501</name>
</gene>
<dbReference type="InParanoid" id="A9P9P8"/>
<dbReference type="EMBL" id="CM009293">
    <property type="protein sequence ID" value="RQO88935.1"/>
    <property type="molecule type" value="Genomic_DNA"/>
</dbReference>
<reference evidence="2" key="3">
    <citation type="submission" date="2017-07" db="EMBL/GenBank/DDBJ databases">
        <title>WGS assembly of Populus trichocarpa.</title>
        <authorList>
            <person name="Tuskan G."/>
            <person name="Difazio S."/>
            <person name="Jansson S."/>
            <person name="Bohlmann J."/>
            <person name="Grigoriev I."/>
            <person name="Hellsten U."/>
            <person name="Putnam N."/>
            <person name="Ralph S."/>
            <person name="Rombauts S."/>
            <person name="Salamov A."/>
            <person name="Schein J."/>
            <person name="Sterck L."/>
            <person name="Aerts A."/>
            <person name="Bhalerao R."/>
            <person name="Bhalerao R."/>
            <person name="Blaudez D."/>
            <person name="Boerjan W."/>
            <person name="Brun A."/>
            <person name="Brunner A."/>
            <person name="Busov V."/>
            <person name="Campbell M."/>
            <person name="Carlson J."/>
            <person name="Chalot M."/>
            <person name="Chapman J."/>
            <person name="Chen G."/>
            <person name="Cooper D."/>
            <person name="Coutinho P."/>
            <person name="Couturier J."/>
            <person name="Covert S."/>
            <person name="Cronk Q."/>
            <person name="Cunningham R."/>
            <person name="Davis J."/>
            <person name="Degroeve S."/>
            <person name="Dejardin A."/>
            <person name="Depamphilis C."/>
            <person name="Detter J."/>
            <person name="Dirks B."/>
            <person name="Dubchak I."/>
            <person name="Duplessis S."/>
            <person name="Ehlting J."/>
            <person name="Ellis B."/>
            <person name="Gendler K."/>
            <person name="Goodstein D."/>
            <person name="Gribskov M."/>
            <person name="Grimwood J."/>
            <person name="Groover A."/>
            <person name="Gunter L."/>
            <person name="Hamberger B."/>
            <person name="Heinze B."/>
            <person name="Helariutta Y."/>
            <person name="Henrissat B."/>
            <person name="Holligan D."/>
            <person name="Holt R."/>
            <person name="Huang W."/>
            <person name="Islam-Faridi N."/>
            <person name="Jones S."/>
            <person name="Jones-Rhoades M."/>
            <person name="Jorgensen R."/>
            <person name="Joshi C."/>
            <person name="Kangasjarvi J."/>
            <person name="Karlsson J."/>
            <person name="Kelleher C."/>
            <person name="Kirkpatrick R."/>
            <person name="Kirst M."/>
            <person name="Kohler A."/>
            <person name="Kalluri U."/>
            <person name="Larimer F."/>
            <person name="Leebens-Mack J."/>
            <person name="Leple J."/>
            <person name="Locascio P."/>
            <person name="Lou Y."/>
            <person name="Lucas S."/>
            <person name="Martin F."/>
            <person name="Montanini B."/>
            <person name="Napoli C."/>
            <person name="Nelson D."/>
            <person name="Nelson C."/>
            <person name="Nieminen K."/>
            <person name="Nilsson O."/>
            <person name="Pereda V."/>
            <person name="Peter G."/>
            <person name="Philippe R."/>
            <person name="Pilate G."/>
            <person name="Poliakov A."/>
            <person name="Razumovskaya J."/>
            <person name="Richardson P."/>
            <person name="Rinaldi C."/>
            <person name="Ritland K."/>
            <person name="Rouze P."/>
            <person name="Ryaboy D."/>
            <person name="Schmutz J."/>
            <person name="Schrader J."/>
            <person name="Segerman B."/>
            <person name="Shin H."/>
            <person name="Siddiqui A."/>
            <person name="Sterky F."/>
            <person name="Terry A."/>
            <person name="Tsai C."/>
            <person name="Uberbacher E."/>
            <person name="Unneberg P."/>
            <person name="Vahala J."/>
            <person name="Wall K."/>
            <person name="Wessler S."/>
            <person name="Yang G."/>
            <person name="Yin T."/>
            <person name="Douglas C."/>
            <person name="Marra M."/>
            <person name="Sandberg G."/>
            <person name="Van De Peer Y."/>
            <person name="Rokhsar D."/>
        </authorList>
    </citation>
    <scope>NUCLEOTIDE SEQUENCE</scope>
    <source>
        <strain evidence="2">Nisqually-1</strain>
    </source>
</reference>
<organism evidence="1">
    <name type="scientific">Populus trichocarpa</name>
    <name type="common">Western balsam poplar</name>
    <name type="synonym">Populus balsamifera subsp. trichocarpa</name>
    <dbReference type="NCBI Taxonomy" id="3694"/>
    <lineage>
        <taxon>Eukaryota</taxon>
        <taxon>Viridiplantae</taxon>
        <taxon>Streptophyta</taxon>
        <taxon>Embryophyta</taxon>
        <taxon>Tracheophyta</taxon>
        <taxon>Spermatophyta</taxon>
        <taxon>Magnoliopsida</taxon>
        <taxon>eudicotyledons</taxon>
        <taxon>Gunneridae</taxon>
        <taxon>Pentapetalae</taxon>
        <taxon>rosids</taxon>
        <taxon>fabids</taxon>
        <taxon>Malpighiales</taxon>
        <taxon>Salicaceae</taxon>
        <taxon>Saliceae</taxon>
        <taxon>Populus</taxon>
    </lineage>
</organism>
<dbReference type="AlphaFoldDB" id="A9P9P8"/>
<keyword evidence="3" id="KW-1185">Reference proteome</keyword>
<evidence type="ECO:0000313" key="1">
    <source>
        <dbReference type="EMBL" id="ABK93101.1"/>
    </source>
</evidence>
<protein>
    <submittedName>
        <fullName evidence="1">Uncharacterized protein</fullName>
    </submittedName>
</protein>
<accession>A9P9P8</accession>
<evidence type="ECO:0000313" key="2">
    <source>
        <dbReference type="EMBL" id="RQO88935.1"/>
    </source>
</evidence>
<reference evidence="2 3" key="1">
    <citation type="journal article" date="2006" name="Science">
        <title>The genome of black cottonwood, Populus trichocarpa (Torr. &amp; Gray).</title>
        <authorList>
            <person name="Tuskan G.A."/>
            <person name="Difazio S."/>
            <person name="Jansson S."/>
            <person name="Bohlmann J."/>
            <person name="Grigoriev I."/>
            <person name="Hellsten U."/>
            <person name="Putnam N."/>
            <person name="Ralph S."/>
            <person name="Rombauts S."/>
            <person name="Salamov A."/>
            <person name="Schein J."/>
            <person name="Sterck L."/>
            <person name="Aerts A."/>
            <person name="Bhalerao R.R."/>
            <person name="Bhalerao R.P."/>
            <person name="Blaudez D."/>
            <person name="Boerjan W."/>
            <person name="Brun A."/>
            <person name="Brunner A."/>
            <person name="Busov V."/>
            <person name="Campbell M."/>
            <person name="Carlson J."/>
            <person name="Chalot M."/>
            <person name="Chapman J."/>
            <person name="Chen G.L."/>
            <person name="Cooper D."/>
            <person name="Coutinho P.M."/>
            <person name="Couturier J."/>
            <person name="Covert S."/>
            <person name="Cronk Q."/>
            <person name="Cunningham R."/>
            <person name="Davis J."/>
            <person name="Degroeve S."/>
            <person name="Dejardin A."/>
            <person name="Depamphilis C."/>
            <person name="Detter J."/>
            <person name="Dirks B."/>
            <person name="Dubchak I."/>
            <person name="Duplessis S."/>
            <person name="Ehlting J."/>
            <person name="Ellis B."/>
            <person name="Gendler K."/>
            <person name="Goodstein D."/>
            <person name="Gribskov M."/>
            <person name="Grimwood J."/>
            <person name="Groover A."/>
            <person name="Gunter L."/>
            <person name="Hamberger B."/>
            <person name="Heinze B."/>
            <person name="Helariutta Y."/>
            <person name="Henrissat B."/>
            <person name="Holligan D."/>
            <person name="Holt R."/>
            <person name="Huang W."/>
            <person name="Islam-Faridi N."/>
            <person name="Jones S."/>
            <person name="Jones-Rhoades M."/>
            <person name="Jorgensen R."/>
            <person name="Joshi C."/>
            <person name="Kangasjarvi J."/>
            <person name="Karlsson J."/>
            <person name="Kelleher C."/>
            <person name="Kirkpatrick R."/>
            <person name="Kirst M."/>
            <person name="Kohler A."/>
            <person name="Kalluri U."/>
            <person name="Larimer F."/>
            <person name="Leebens-Mack J."/>
            <person name="Leple J.C."/>
            <person name="Locascio P."/>
            <person name="Lou Y."/>
            <person name="Lucas S."/>
            <person name="Martin F."/>
            <person name="Montanini B."/>
            <person name="Napoli C."/>
            <person name="Nelson D.R."/>
            <person name="Nelson C."/>
            <person name="Nieminen K."/>
            <person name="Nilsson O."/>
            <person name="Pereda V."/>
            <person name="Peter G."/>
            <person name="Philippe R."/>
            <person name="Pilate G."/>
            <person name="Poliakov A."/>
            <person name="Razumovskaya J."/>
            <person name="Richardson P."/>
            <person name="Rinaldi C."/>
            <person name="Ritland K."/>
            <person name="Rouze P."/>
            <person name="Ryaboy D."/>
            <person name="Schmutz J."/>
            <person name="Schrader J."/>
            <person name="Segerman B."/>
            <person name="Shin H."/>
            <person name="Siddiqui A."/>
            <person name="Sterky F."/>
            <person name="Terry A."/>
            <person name="Tsai C.J."/>
            <person name="Uberbacher E."/>
            <person name="Unneberg P."/>
            <person name="Vahala J."/>
            <person name="Wall K."/>
            <person name="Wessler S."/>
            <person name="Yang G."/>
            <person name="Yin T."/>
            <person name="Douglas C."/>
            <person name="Marra M."/>
            <person name="Sandberg G."/>
            <person name="Van de Peer Y."/>
            <person name="Rokhsar D."/>
        </authorList>
    </citation>
    <scope>NUCLEOTIDE SEQUENCE [LARGE SCALE GENOMIC DNA]</scope>
    <source>
        <strain evidence="3">cv. Nisqually</strain>
        <strain evidence="2">Nisqually-1</strain>
    </source>
</reference>
<dbReference type="EMBL" id="EF144898">
    <property type="protein sequence ID" value="ABK93101.1"/>
    <property type="molecule type" value="mRNA"/>
</dbReference>
<name>A9P9P8_POPTR</name>
<dbReference type="Proteomes" id="UP000006729">
    <property type="component" value="Chromosome 4"/>
</dbReference>
<reference evidence="1" key="2">
    <citation type="journal article" date="2008" name="BMC Genomics">
        <title>Analysis of 4,664 high-quality sequence-finished poplar full-length cDNA clones and their utility for the discovery of genes responding to insect feeding.</title>
        <authorList>
            <person name="Ralph S.G."/>
            <person name="Chun H.J."/>
            <person name="Cooper D."/>
            <person name="Kirkpatrick R."/>
            <person name="Kolosova N."/>
            <person name="Gunter L."/>
            <person name="Tuskan G.A."/>
            <person name="Douglas C.J."/>
            <person name="Holt R.A."/>
            <person name="Jones S.J."/>
            <person name="Marra M.A."/>
            <person name="Bohlmann J."/>
        </authorList>
    </citation>
    <scope>NUCLEOTIDE SEQUENCE</scope>
    <source>
        <tissue evidence="1">Phloem and cambium</tissue>
    </source>
</reference>